<dbReference type="Proteomes" id="UP000327157">
    <property type="component" value="Chromosome 16"/>
</dbReference>
<organism evidence="1 2">
    <name type="scientific">Pyrus ussuriensis x Pyrus communis</name>
    <dbReference type="NCBI Taxonomy" id="2448454"/>
    <lineage>
        <taxon>Eukaryota</taxon>
        <taxon>Viridiplantae</taxon>
        <taxon>Streptophyta</taxon>
        <taxon>Embryophyta</taxon>
        <taxon>Tracheophyta</taxon>
        <taxon>Spermatophyta</taxon>
        <taxon>Magnoliopsida</taxon>
        <taxon>eudicotyledons</taxon>
        <taxon>Gunneridae</taxon>
        <taxon>Pentapetalae</taxon>
        <taxon>rosids</taxon>
        <taxon>fabids</taxon>
        <taxon>Rosales</taxon>
        <taxon>Rosaceae</taxon>
        <taxon>Amygdaloideae</taxon>
        <taxon>Maleae</taxon>
        <taxon>Pyrus</taxon>
    </lineage>
</organism>
<proteinExistence type="predicted"/>
<comment type="caution">
    <text evidence="1">The sequence shown here is derived from an EMBL/GenBank/DDBJ whole genome shotgun (WGS) entry which is preliminary data.</text>
</comment>
<protein>
    <submittedName>
        <fullName evidence="1">Uncharacterized protein</fullName>
    </submittedName>
</protein>
<dbReference type="AlphaFoldDB" id="A0A5N5HCA4"/>
<evidence type="ECO:0000313" key="2">
    <source>
        <dbReference type="Proteomes" id="UP000327157"/>
    </source>
</evidence>
<sequence length="79" mass="8836">MVLAALQQHDDDSSNLGAGLNDAKHFMHLFPHVQLNHAQWEAEKCGTEIGEVGNDPHTTWFEKPPNMIEDLLLEDSNSV</sequence>
<name>A0A5N5HCA4_9ROSA</name>
<dbReference type="OrthoDB" id="1906820at2759"/>
<keyword evidence="2" id="KW-1185">Reference proteome</keyword>
<evidence type="ECO:0000313" key="1">
    <source>
        <dbReference type="EMBL" id="KAB2625636.1"/>
    </source>
</evidence>
<dbReference type="EMBL" id="SMOL01000160">
    <property type="protein sequence ID" value="KAB2625636.1"/>
    <property type="molecule type" value="Genomic_DNA"/>
</dbReference>
<reference evidence="1 2" key="3">
    <citation type="submission" date="2019-11" db="EMBL/GenBank/DDBJ databases">
        <title>A de novo genome assembly of a pear dwarfing rootstock.</title>
        <authorList>
            <person name="Wang F."/>
            <person name="Wang J."/>
            <person name="Li S."/>
            <person name="Zhang Y."/>
            <person name="Fang M."/>
            <person name="Ma L."/>
            <person name="Zhao Y."/>
            <person name="Jiang S."/>
        </authorList>
    </citation>
    <scope>NUCLEOTIDE SEQUENCE [LARGE SCALE GENOMIC DNA]</scope>
    <source>
        <strain evidence="1">S2</strain>
        <tissue evidence="1">Leaf</tissue>
    </source>
</reference>
<accession>A0A5N5HCA4</accession>
<reference evidence="2" key="2">
    <citation type="submission" date="2019-10" db="EMBL/GenBank/DDBJ databases">
        <title>A de novo genome assembly of a pear dwarfing rootstock.</title>
        <authorList>
            <person name="Wang F."/>
            <person name="Wang J."/>
            <person name="Li S."/>
            <person name="Zhang Y."/>
            <person name="Fang M."/>
            <person name="Ma L."/>
            <person name="Zhao Y."/>
            <person name="Jiang S."/>
        </authorList>
    </citation>
    <scope>NUCLEOTIDE SEQUENCE [LARGE SCALE GENOMIC DNA]</scope>
</reference>
<reference evidence="1 2" key="1">
    <citation type="submission" date="2019-09" db="EMBL/GenBank/DDBJ databases">
        <authorList>
            <person name="Ou C."/>
        </authorList>
    </citation>
    <scope>NUCLEOTIDE SEQUENCE [LARGE SCALE GENOMIC DNA]</scope>
    <source>
        <strain evidence="1">S2</strain>
        <tissue evidence="1">Leaf</tissue>
    </source>
</reference>
<gene>
    <name evidence="1" type="ORF">D8674_017296</name>
</gene>